<gene>
    <name evidence="3" type="ORF">G4223_10775</name>
</gene>
<organism evidence="3 4">
    <name type="scientific">Magnetospirillum aberrantis SpK</name>
    <dbReference type="NCBI Taxonomy" id="908842"/>
    <lineage>
        <taxon>Bacteria</taxon>
        <taxon>Pseudomonadati</taxon>
        <taxon>Pseudomonadota</taxon>
        <taxon>Alphaproteobacteria</taxon>
        <taxon>Rhodospirillales</taxon>
        <taxon>Rhodospirillaceae</taxon>
        <taxon>Magnetospirillum</taxon>
    </lineage>
</organism>
<dbReference type="EMBL" id="JAAIYP010000037">
    <property type="protein sequence ID" value="NFV80592.1"/>
    <property type="molecule type" value="Genomic_DNA"/>
</dbReference>
<keyword evidence="2" id="KW-0812">Transmembrane</keyword>
<reference evidence="3 4" key="1">
    <citation type="submission" date="2020-02" db="EMBL/GenBank/DDBJ databases">
        <authorList>
            <person name="Dziuba M."/>
            <person name="Kuznetsov B."/>
            <person name="Mardanov A."/>
            <person name="Ravin N."/>
            <person name="Grouzdev D."/>
        </authorList>
    </citation>
    <scope>NUCLEOTIDE SEQUENCE [LARGE SCALE GENOMIC DNA]</scope>
    <source>
        <strain evidence="3 4">SpK</strain>
    </source>
</reference>
<keyword evidence="2" id="KW-1133">Transmembrane helix</keyword>
<dbReference type="Proteomes" id="UP000480684">
    <property type="component" value="Unassembled WGS sequence"/>
</dbReference>
<feature type="transmembrane region" description="Helical" evidence="2">
    <location>
        <begin position="49"/>
        <end position="72"/>
    </location>
</feature>
<evidence type="ECO:0000313" key="4">
    <source>
        <dbReference type="Proteomes" id="UP000480684"/>
    </source>
</evidence>
<evidence type="ECO:0000256" key="2">
    <source>
        <dbReference type="SAM" id="Phobius"/>
    </source>
</evidence>
<evidence type="ECO:0000256" key="1">
    <source>
        <dbReference type="SAM" id="MobiDB-lite"/>
    </source>
</evidence>
<name>A0A7C9UX36_9PROT</name>
<dbReference type="AlphaFoldDB" id="A0A7C9UX36"/>
<protein>
    <submittedName>
        <fullName evidence="3">Uncharacterized protein</fullName>
    </submittedName>
</protein>
<feature type="compositionally biased region" description="Polar residues" evidence="1">
    <location>
        <begin position="85"/>
        <end position="99"/>
    </location>
</feature>
<accession>A0A7C9UX36</accession>
<feature type="transmembrane region" description="Helical" evidence="2">
    <location>
        <begin position="26"/>
        <end position="42"/>
    </location>
</feature>
<keyword evidence="2" id="KW-0472">Membrane</keyword>
<dbReference type="RefSeq" id="WP_163679094.1">
    <property type="nucleotide sequence ID" value="NZ_JAAIYP010000037.1"/>
</dbReference>
<feature type="region of interest" description="Disordered" evidence="1">
    <location>
        <begin position="76"/>
        <end position="99"/>
    </location>
</feature>
<evidence type="ECO:0000313" key="3">
    <source>
        <dbReference type="EMBL" id="NFV80592.1"/>
    </source>
</evidence>
<comment type="caution">
    <text evidence="3">The sequence shown here is derived from an EMBL/GenBank/DDBJ whole genome shotgun (WGS) entry which is preliminary data.</text>
</comment>
<proteinExistence type="predicted"/>
<sequence>MSAQAVVLSAVSILVAYSILRARQGLLMVSVMAYAAVVAWIIHHGMEMLMFALGGAIGLGVLGLGVMVWRLVSTQNDSERHSSTEENTNNDPLTENIGS</sequence>
<keyword evidence="4" id="KW-1185">Reference proteome</keyword>